<evidence type="ECO:0000256" key="4">
    <source>
        <dbReference type="ARBA" id="ARBA00022827"/>
    </source>
</evidence>
<proteinExistence type="inferred from homology"/>
<keyword evidence="3" id="KW-0285">Flavoprotein</keyword>
<dbReference type="FunFam" id="3.50.50.60:FF:000021">
    <property type="entry name" value="Ubiquinone biosynthesis monooxygenase COQ6"/>
    <property type="match status" value="1"/>
</dbReference>
<name>A0A3B0Y2W7_9ZZZZ</name>
<evidence type="ECO:0000256" key="6">
    <source>
        <dbReference type="ARBA" id="ARBA00023033"/>
    </source>
</evidence>
<organism evidence="8">
    <name type="scientific">hydrothermal vent metagenome</name>
    <dbReference type="NCBI Taxonomy" id="652676"/>
    <lineage>
        <taxon>unclassified sequences</taxon>
        <taxon>metagenomes</taxon>
        <taxon>ecological metagenomes</taxon>
    </lineage>
</organism>
<keyword evidence="6" id="KW-0503">Monooxygenase</keyword>
<dbReference type="Pfam" id="PF01494">
    <property type="entry name" value="FAD_binding_3"/>
    <property type="match status" value="1"/>
</dbReference>
<evidence type="ECO:0000256" key="5">
    <source>
        <dbReference type="ARBA" id="ARBA00023002"/>
    </source>
</evidence>
<sequence length="413" mass="45702">MNNKEYDIVIVGGSVVGALFACAMQKLLGDQNSLRIALIDSSDLQQQVKPCADYDSRVFAINLATQNILIQLGLWDEIKAVRATPFNNMYVWNADSHIEFNSADIAYDRLGYIVEQRTLLWPALAQLKQGFQVDLYYSQQVSAFSRVGDNVEIKLESGDVFRTRLLVGADGANSQVRKFAGIDTLAWSYDQKAIVATVSTEKDHEFIAAQNFLQTGPLAFLPLDAGLSSIVWSADTELAEDLMALDDATFCVRLQHSFASRLGKVELVTPRAAFPLQCQHSKQYSKPGIVLIGDSAHVIHPLAGQGVNLGIMDAMMLAQTLADELTHSNFNPGNYALLRRYERSRKSENLMMMGVMDGFKRLFGTQLVPLQQLRNFGLRFVAQSPLLKNTIMVKALGLSGEIPEFVLGSERVS</sequence>
<dbReference type="InterPro" id="IPR036188">
    <property type="entry name" value="FAD/NAD-bd_sf"/>
</dbReference>
<feature type="domain" description="FAD-binding" evidence="7">
    <location>
        <begin position="6"/>
        <end position="346"/>
    </location>
</feature>
<reference evidence="8" key="1">
    <citation type="submission" date="2018-06" db="EMBL/GenBank/DDBJ databases">
        <authorList>
            <person name="Zhirakovskaya E."/>
        </authorList>
    </citation>
    <scope>NUCLEOTIDE SEQUENCE</scope>
</reference>
<dbReference type="AlphaFoldDB" id="A0A3B0Y2W7"/>
<dbReference type="InterPro" id="IPR002938">
    <property type="entry name" value="FAD-bd"/>
</dbReference>
<accession>A0A3B0Y2W7</accession>
<evidence type="ECO:0000256" key="3">
    <source>
        <dbReference type="ARBA" id="ARBA00022630"/>
    </source>
</evidence>
<dbReference type="PROSITE" id="PS01304">
    <property type="entry name" value="UBIH"/>
    <property type="match status" value="1"/>
</dbReference>
<dbReference type="GO" id="GO:0006744">
    <property type="term" value="P:ubiquinone biosynthetic process"/>
    <property type="evidence" value="ECO:0007669"/>
    <property type="project" value="InterPro"/>
</dbReference>
<dbReference type="InterPro" id="IPR051205">
    <property type="entry name" value="UbiH/COQ6_monooxygenase"/>
</dbReference>
<comment type="cofactor">
    <cofactor evidence="1">
        <name>FAD</name>
        <dbReference type="ChEBI" id="CHEBI:57692"/>
    </cofactor>
</comment>
<dbReference type="InterPro" id="IPR018168">
    <property type="entry name" value="Ubi_Hdrlase_CS"/>
</dbReference>
<dbReference type="SUPFAM" id="SSF51905">
    <property type="entry name" value="FAD/NAD(P)-binding domain"/>
    <property type="match status" value="1"/>
</dbReference>
<dbReference type="GO" id="GO:0004497">
    <property type="term" value="F:monooxygenase activity"/>
    <property type="evidence" value="ECO:0007669"/>
    <property type="project" value="UniProtKB-KW"/>
</dbReference>
<dbReference type="EMBL" id="UOFL01000073">
    <property type="protein sequence ID" value="VAW75035.1"/>
    <property type="molecule type" value="Genomic_DNA"/>
</dbReference>
<dbReference type="PROSITE" id="PS51257">
    <property type="entry name" value="PROKAR_LIPOPROTEIN"/>
    <property type="match status" value="1"/>
</dbReference>
<dbReference type="Gene3D" id="3.50.50.60">
    <property type="entry name" value="FAD/NAD(P)-binding domain"/>
    <property type="match status" value="2"/>
</dbReference>
<dbReference type="NCBIfam" id="TIGR01988">
    <property type="entry name" value="Ubi-OHases"/>
    <property type="match status" value="1"/>
</dbReference>
<keyword evidence="4" id="KW-0274">FAD</keyword>
<evidence type="ECO:0000313" key="8">
    <source>
        <dbReference type="EMBL" id="VAW75035.1"/>
    </source>
</evidence>
<dbReference type="PANTHER" id="PTHR43876">
    <property type="entry name" value="UBIQUINONE BIOSYNTHESIS MONOOXYGENASE COQ6, MITOCHONDRIAL"/>
    <property type="match status" value="1"/>
</dbReference>
<comment type="similarity">
    <text evidence="2">Belongs to the UbiH/COQ6 family.</text>
</comment>
<keyword evidence="5" id="KW-0560">Oxidoreductase</keyword>
<gene>
    <name evidence="8" type="ORF">MNBD_GAMMA12-747</name>
</gene>
<protein>
    <submittedName>
        <fullName evidence="8">2-polyprenylphenol hydroxylase</fullName>
    </submittedName>
</protein>
<evidence type="ECO:0000256" key="2">
    <source>
        <dbReference type="ARBA" id="ARBA00005349"/>
    </source>
</evidence>
<dbReference type="PRINTS" id="PR00420">
    <property type="entry name" value="RNGMNOXGNASE"/>
</dbReference>
<dbReference type="GO" id="GO:0071949">
    <property type="term" value="F:FAD binding"/>
    <property type="evidence" value="ECO:0007669"/>
    <property type="project" value="InterPro"/>
</dbReference>
<evidence type="ECO:0000259" key="7">
    <source>
        <dbReference type="Pfam" id="PF01494"/>
    </source>
</evidence>
<dbReference type="PANTHER" id="PTHR43876:SF7">
    <property type="entry name" value="UBIQUINONE BIOSYNTHESIS MONOOXYGENASE COQ6, MITOCHONDRIAL"/>
    <property type="match status" value="1"/>
</dbReference>
<dbReference type="GO" id="GO:0016705">
    <property type="term" value="F:oxidoreductase activity, acting on paired donors, with incorporation or reduction of molecular oxygen"/>
    <property type="evidence" value="ECO:0007669"/>
    <property type="project" value="InterPro"/>
</dbReference>
<dbReference type="InterPro" id="IPR010971">
    <property type="entry name" value="UbiH/COQ6"/>
</dbReference>
<evidence type="ECO:0000256" key="1">
    <source>
        <dbReference type="ARBA" id="ARBA00001974"/>
    </source>
</evidence>